<gene>
    <name evidence="6" type="ORF">Naga_100610g1</name>
</gene>
<name>W7TSR9_9STRA</name>
<dbReference type="InterPro" id="IPR006630">
    <property type="entry name" value="La_HTH"/>
</dbReference>
<evidence type="ECO:0000259" key="5">
    <source>
        <dbReference type="PROSITE" id="PS50961"/>
    </source>
</evidence>
<sequence>MSVEAAAILEKKTQDSAAPATSASSPDMSPNRDKDNAAGGTEHDERSGSENGEGLEAVGGEGPAIQVSEGTPGVKKGLGEVAPITNGFHGGSTATTTVNGAVEGEAKPGAASRLPSAAGTHEGDVRAVRQALEHYLSLAYLRADQGFLASYMNPQMFIPLSVLVTLPALAALSPSLSLVVAALKDHPTLTLNEEQSSVRPNIHVPRTTVILREISSETPEEEIRSQLLGWEGCPEIKSLRKDVGDTWFVGLEDEGAAKWILERLRERLWHGKPIRARLKSENVVNKAFLAGEGVGTDGGDEGGRYARQGGDPTPTPPGRKGGKGGGGGGGGGLMNGSVAHPYHADQYQATPQAHLPPLPSQDLDRGGPYPPALRGPP</sequence>
<dbReference type="SMART" id="SM00715">
    <property type="entry name" value="LA"/>
    <property type="match status" value="1"/>
</dbReference>
<reference evidence="6 7" key="1">
    <citation type="journal article" date="2014" name="Mol. Plant">
        <title>Chromosome Scale Genome Assembly and Transcriptome Profiling of Nannochloropsis gaditana in Nitrogen Depletion.</title>
        <authorList>
            <person name="Corteggiani Carpinelli E."/>
            <person name="Telatin A."/>
            <person name="Vitulo N."/>
            <person name="Forcato C."/>
            <person name="D'Angelo M."/>
            <person name="Schiavon R."/>
            <person name="Vezzi A."/>
            <person name="Giacometti G.M."/>
            <person name="Morosinotto T."/>
            <person name="Valle G."/>
        </authorList>
    </citation>
    <scope>NUCLEOTIDE SEQUENCE [LARGE SCALE GENOMIC DNA]</scope>
    <source>
        <strain evidence="6 7">B-31</strain>
    </source>
</reference>
<evidence type="ECO:0000313" key="6">
    <source>
        <dbReference type="EMBL" id="EWM23576.1"/>
    </source>
</evidence>
<feature type="compositionally biased region" description="Basic and acidic residues" evidence="4">
    <location>
        <begin position="30"/>
        <end position="48"/>
    </location>
</feature>
<feature type="compositionally biased region" description="Pro residues" evidence="4">
    <location>
        <begin position="368"/>
        <end position="377"/>
    </location>
</feature>
<feature type="region of interest" description="Disordered" evidence="4">
    <location>
        <begin position="291"/>
        <end position="377"/>
    </location>
</feature>
<dbReference type="AlphaFoldDB" id="W7TSR9"/>
<dbReference type="EMBL" id="AZIL01001561">
    <property type="protein sequence ID" value="EWM23576.1"/>
    <property type="molecule type" value="Genomic_DNA"/>
</dbReference>
<feature type="region of interest" description="Disordered" evidence="4">
    <location>
        <begin position="1"/>
        <end position="78"/>
    </location>
</feature>
<dbReference type="PANTHER" id="PTHR22792">
    <property type="entry name" value="LUPUS LA PROTEIN-RELATED"/>
    <property type="match status" value="1"/>
</dbReference>
<keyword evidence="7" id="KW-1185">Reference proteome</keyword>
<organism evidence="6 7">
    <name type="scientific">Nannochloropsis gaditana</name>
    <dbReference type="NCBI Taxonomy" id="72520"/>
    <lineage>
        <taxon>Eukaryota</taxon>
        <taxon>Sar</taxon>
        <taxon>Stramenopiles</taxon>
        <taxon>Ochrophyta</taxon>
        <taxon>Eustigmatophyceae</taxon>
        <taxon>Eustigmatales</taxon>
        <taxon>Monodopsidaceae</taxon>
        <taxon>Nannochloropsis</taxon>
    </lineage>
</organism>
<dbReference type="SUPFAM" id="SSF46785">
    <property type="entry name" value="Winged helix' DNA-binding domain"/>
    <property type="match status" value="1"/>
</dbReference>
<dbReference type="Gene3D" id="1.10.10.10">
    <property type="entry name" value="Winged helix-like DNA-binding domain superfamily/Winged helix DNA-binding domain"/>
    <property type="match status" value="1"/>
</dbReference>
<dbReference type="Proteomes" id="UP000019335">
    <property type="component" value="Chromosome 16"/>
</dbReference>
<evidence type="ECO:0000256" key="4">
    <source>
        <dbReference type="SAM" id="MobiDB-lite"/>
    </source>
</evidence>
<dbReference type="InterPro" id="IPR058699">
    <property type="entry name" value="RRM_LARP4/4B"/>
</dbReference>
<dbReference type="PROSITE" id="PS50961">
    <property type="entry name" value="HTH_LA"/>
    <property type="match status" value="1"/>
</dbReference>
<dbReference type="InterPro" id="IPR045180">
    <property type="entry name" value="La_dom_prot"/>
</dbReference>
<proteinExistence type="predicted"/>
<keyword evidence="1" id="KW-0597">Phosphoprotein</keyword>
<feature type="compositionally biased region" description="Low complexity" evidence="4">
    <location>
        <begin position="16"/>
        <end position="26"/>
    </location>
</feature>
<dbReference type="GO" id="GO:0005634">
    <property type="term" value="C:nucleus"/>
    <property type="evidence" value="ECO:0007669"/>
    <property type="project" value="TreeGrafter"/>
</dbReference>
<dbReference type="PANTHER" id="PTHR22792:SF140">
    <property type="entry name" value="ACHILLES, ISOFORM A"/>
    <property type="match status" value="1"/>
</dbReference>
<comment type="caution">
    <text evidence="6">The sequence shown here is derived from an EMBL/GenBank/DDBJ whole genome shotgun (WGS) entry which is preliminary data.</text>
</comment>
<evidence type="ECO:0000256" key="3">
    <source>
        <dbReference type="PROSITE-ProRule" id="PRU00332"/>
    </source>
</evidence>
<evidence type="ECO:0000256" key="2">
    <source>
        <dbReference type="ARBA" id="ARBA00022884"/>
    </source>
</evidence>
<dbReference type="Pfam" id="PF26088">
    <property type="entry name" value="RRM_LARP4"/>
    <property type="match status" value="1"/>
</dbReference>
<evidence type="ECO:0000256" key="1">
    <source>
        <dbReference type="ARBA" id="ARBA00022553"/>
    </source>
</evidence>
<feature type="compositionally biased region" description="Gly residues" evidence="4">
    <location>
        <begin position="323"/>
        <end position="334"/>
    </location>
</feature>
<dbReference type="OrthoDB" id="340227at2759"/>
<accession>W7TSR9</accession>
<keyword evidence="2 3" id="KW-0694">RNA-binding</keyword>
<dbReference type="GO" id="GO:0003729">
    <property type="term" value="F:mRNA binding"/>
    <property type="evidence" value="ECO:0007669"/>
    <property type="project" value="TreeGrafter"/>
</dbReference>
<feature type="domain" description="HTH La-type RNA-binding" evidence="5">
    <location>
        <begin position="118"/>
        <end position="208"/>
    </location>
</feature>
<evidence type="ECO:0000313" key="7">
    <source>
        <dbReference type="Proteomes" id="UP000019335"/>
    </source>
</evidence>
<dbReference type="InterPro" id="IPR036388">
    <property type="entry name" value="WH-like_DNA-bd_sf"/>
</dbReference>
<protein>
    <submittedName>
        <fullName evidence="6">La-related protein 4b</fullName>
    </submittedName>
</protein>
<dbReference type="InterPro" id="IPR036390">
    <property type="entry name" value="WH_DNA-bd_sf"/>
</dbReference>
<feature type="non-terminal residue" evidence="6">
    <location>
        <position position="377"/>
    </location>
</feature>